<dbReference type="AlphaFoldDB" id="A0A543APN2"/>
<dbReference type="InterPro" id="IPR001932">
    <property type="entry name" value="PPM-type_phosphatase-like_dom"/>
</dbReference>
<evidence type="ECO:0000313" key="3">
    <source>
        <dbReference type="Proteomes" id="UP000317043"/>
    </source>
</evidence>
<organism evidence="2 3">
    <name type="scientific">Stackebrandtia endophytica</name>
    <dbReference type="NCBI Taxonomy" id="1496996"/>
    <lineage>
        <taxon>Bacteria</taxon>
        <taxon>Bacillati</taxon>
        <taxon>Actinomycetota</taxon>
        <taxon>Actinomycetes</taxon>
        <taxon>Glycomycetales</taxon>
        <taxon>Glycomycetaceae</taxon>
        <taxon>Stackebrandtia</taxon>
    </lineage>
</organism>
<dbReference type="SMART" id="SM00332">
    <property type="entry name" value="PP2Cc"/>
    <property type="match status" value="1"/>
</dbReference>
<feature type="domain" description="PPM-type phosphatase" evidence="1">
    <location>
        <begin position="43"/>
        <end position="272"/>
    </location>
</feature>
<dbReference type="SUPFAM" id="SSF81606">
    <property type="entry name" value="PP2C-like"/>
    <property type="match status" value="1"/>
</dbReference>
<dbReference type="Pfam" id="PF13672">
    <property type="entry name" value="PP2C_2"/>
    <property type="match status" value="1"/>
</dbReference>
<gene>
    <name evidence="2" type="ORF">FB566_0020</name>
</gene>
<dbReference type="RefSeq" id="WP_142033726.1">
    <property type="nucleotide sequence ID" value="NZ_JBHTGS010000002.1"/>
</dbReference>
<evidence type="ECO:0000313" key="2">
    <source>
        <dbReference type="EMBL" id="TQL74537.1"/>
    </source>
</evidence>
<comment type="caution">
    <text evidence="2">The sequence shown here is derived from an EMBL/GenBank/DDBJ whole genome shotgun (WGS) entry which is preliminary data.</text>
</comment>
<keyword evidence="3" id="KW-1185">Reference proteome</keyword>
<reference evidence="2 3" key="1">
    <citation type="submission" date="2019-06" db="EMBL/GenBank/DDBJ databases">
        <title>Sequencing the genomes of 1000 actinobacteria strains.</title>
        <authorList>
            <person name="Klenk H.-P."/>
        </authorList>
    </citation>
    <scope>NUCLEOTIDE SEQUENCE [LARGE SCALE GENOMIC DNA]</scope>
    <source>
        <strain evidence="2 3">DSM 45928</strain>
    </source>
</reference>
<dbReference type="Gene3D" id="3.60.40.10">
    <property type="entry name" value="PPM-type phosphatase domain"/>
    <property type="match status" value="1"/>
</dbReference>
<dbReference type="Proteomes" id="UP000317043">
    <property type="component" value="Unassembled WGS sequence"/>
</dbReference>
<dbReference type="InParanoid" id="A0A543APN2"/>
<protein>
    <submittedName>
        <fullName evidence="2">Serine/threonine protein phosphatase PrpC</fullName>
    </submittedName>
</protein>
<dbReference type="InterPro" id="IPR036457">
    <property type="entry name" value="PPM-type-like_dom_sf"/>
</dbReference>
<dbReference type="EMBL" id="VFOW01000001">
    <property type="protein sequence ID" value="TQL74537.1"/>
    <property type="molecule type" value="Genomic_DNA"/>
</dbReference>
<sequence>MVAPWRPDTVGRDARAAEAPWRLHDDPAIPDSVLDGGRLGPVEVLAASVRGSSHRHYGSRREDAVAVAELDDRYIVAAVADGVGSTRDSHEASHRAVQHLIRVITTQVTSRDTPSLGGLRTAFDQVNAAIEKLDTGAATTLTAVVLDTVNPDGQGHTYHLAQLGDSPAAVLANGRFRRLFTDEPDGAVHSTTTHALPGSDLSALQLATGTLRVGESLFLASDGIANLWEADDVQEYLAPRWAEPPSGVNFLTQLQLRRKSFDDDRSVVAIWVPHRRTQRPPLIPGTEFNVDHYFRNGSCLSAGRIGDLEVRAASSRGTRSPAGARRDVARLAAFGDYVAGAVTRTTSTPEATAGAGDGHHFAVEFLRELATRPPEEPIEYRIASTLRETTQRMAKIFRNLHTVEMSALIVGPRPDSGELTYWALTCGEQPVHAAGHAIHGLDQMDTGAVDIDQLEGRWGTLADPVHLQRGPVRPGEALLATTGITGDGLGERIGGAAVSGAPLGPVEFYHQVAAGNDTESAAVAMWLDQEWGR</sequence>
<accession>A0A543APN2</accession>
<dbReference type="SMART" id="SM00331">
    <property type="entry name" value="PP2C_SIG"/>
    <property type="match status" value="1"/>
</dbReference>
<evidence type="ECO:0000259" key="1">
    <source>
        <dbReference type="PROSITE" id="PS51746"/>
    </source>
</evidence>
<dbReference type="OrthoDB" id="491589at2"/>
<name>A0A543APN2_9ACTN</name>
<proteinExistence type="predicted"/>
<dbReference type="PROSITE" id="PS51746">
    <property type="entry name" value="PPM_2"/>
    <property type="match status" value="1"/>
</dbReference>